<dbReference type="RefSeq" id="WP_237260200.1">
    <property type="nucleotide sequence ID" value="NZ_CP018477.1"/>
</dbReference>
<accession>A0A286RCY3</accession>
<name>A0A286RCY3_9BACT</name>
<evidence type="ECO:0000313" key="3">
    <source>
        <dbReference type="EMBL" id="ASV73819.1"/>
    </source>
</evidence>
<evidence type="ECO:0000256" key="1">
    <source>
        <dbReference type="SAM" id="MobiDB-lite"/>
    </source>
</evidence>
<dbReference type="EC" id="3.2.1.18" evidence="3"/>
<keyword evidence="3" id="KW-0378">Hydrolase</keyword>
<evidence type="ECO:0000313" key="4">
    <source>
        <dbReference type="Proteomes" id="UP000215086"/>
    </source>
</evidence>
<dbReference type="PANTHER" id="PTHR43752">
    <property type="entry name" value="BNR/ASP-BOX REPEAT FAMILY PROTEIN"/>
    <property type="match status" value="1"/>
</dbReference>
<feature type="region of interest" description="Disordered" evidence="1">
    <location>
        <begin position="1"/>
        <end position="20"/>
    </location>
</feature>
<dbReference type="PANTHER" id="PTHR43752:SF2">
    <property type="entry name" value="BNR_ASP-BOX REPEAT FAMILY PROTEIN"/>
    <property type="match status" value="1"/>
</dbReference>
<dbReference type="GO" id="GO:0004308">
    <property type="term" value="F:exo-alpha-sialidase activity"/>
    <property type="evidence" value="ECO:0007669"/>
    <property type="project" value="UniProtKB-EC"/>
</dbReference>
<proteinExistence type="predicted"/>
<dbReference type="SUPFAM" id="SSF50939">
    <property type="entry name" value="Sialidases"/>
    <property type="match status" value="1"/>
</dbReference>
<dbReference type="InterPro" id="IPR011040">
    <property type="entry name" value="Sialidase"/>
</dbReference>
<dbReference type="CDD" id="cd15482">
    <property type="entry name" value="Sialidase_non-viral"/>
    <property type="match status" value="1"/>
</dbReference>
<dbReference type="AlphaFoldDB" id="A0A286RCY3"/>
<dbReference type="InterPro" id="IPR036278">
    <property type="entry name" value="Sialidase_sf"/>
</dbReference>
<reference evidence="3 4" key="1">
    <citation type="journal article" name="Front. Microbiol.">
        <title>Sugar Metabolism of the First Thermophilic Planctomycete Thermogutta terrifontis: Comparative Genomic and Transcriptomic Approaches.</title>
        <authorList>
            <person name="Elcheninov A.G."/>
            <person name="Menzel P."/>
            <person name="Gudbergsdottir S.R."/>
            <person name="Slesarev A.I."/>
            <person name="Kadnikov V.V."/>
            <person name="Krogh A."/>
            <person name="Bonch-Osmolovskaya E.A."/>
            <person name="Peng X."/>
            <person name="Kublanov I.V."/>
        </authorList>
    </citation>
    <scope>NUCLEOTIDE SEQUENCE [LARGE SCALE GENOMIC DNA]</scope>
    <source>
        <strain evidence="3 4">R1</strain>
    </source>
</reference>
<dbReference type="Pfam" id="PF13088">
    <property type="entry name" value="BNR_2"/>
    <property type="match status" value="1"/>
</dbReference>
<organism evidence="3 4">
    <name type="scientific">Thermogutta terrifontis</name>
    <dbReference type="NCBI Taxonomy" id="1331910"/>
    <lineage>
        <taxon>Bacteria</taxon>
        <taxon>Pseudomonadati</taxon>
        <taxon>Planctomycetota</taxon>
        <taxon>Planctomycetia</taxon>
        <taxon>Pirellulales</taxon>
        <taxon>Thermoguttaceae</taxon>
        <taxon>Thermogutta</taxon>
    </lineage>
</organism>
<evidence type="ECO:0000259" key="2">
    <source>
        <dbReference type="Pfam" id="PF13088"/>
    </source>
</evidence>
<dbReference type="EMBL" id="CP018477">
    <property type="protein sequence ID" value="ASV73819.1"/>
    <property type="molecule type" value="Genomic_DNA"/>
</dbReference>
<dbReference type="KEGG" id="ttf:THTE_1217"/>
<keyword evidence="4" id="KW-1185">Reference proteome</keyword>
<dbReference type="Gene3D" id="2.120.10.10">
    <property type="match status" value="1"/>
</dbReference>
<feature type="domain" description="Sialidase" evidence="2">
    <location>
        <begin position="195"/>
        <end position="384"/>
    </location>
</feature>
<protein>
    <submittedName>
        <fullName evidence="3">Sialidase</fullName>
        <ecNumber evidence="3">3.2.1.18</ecNumber>
    </submittedName>
</protein>
<gene>
    <name evidence="3" type="ORF">THTE_1217</name>
</gene>
<sequence>MSSTICPQRGGRSALRDNSKGARVNRRQLLLALAGTMAVPAVVRAARLFGSETPRFEVQEVKTISRLPHRYHGWPTVTRRKNGQLVLVYSGGREAHVCPFGRVEMMTSNNDGHWWTYPRVLWDSAIDDRDSGVLETVRGTLLVTTFTSLAYVPLLTRALGAEGKGSDWPAEKLDRWRAAHERLSEDERQKQLGVWMMRSEDGGVTWSAPYDCLVNSPHGPIQLQDGRLLYAGKDLWRTKRVGVCVSQDDGRTWEWLATLPVRQGDDPNQYHELHAVETTEGRLVLQLRNHNPQNAGETLQCESDDGGKTWSTPHSIGVWGLPSHLIRLRDGRLLMSYGHRREPFGCQARLSSDGGRTWSEPLVIYGEGAGGDLGYPSTVELADGGLLTIWYELLRESPYAVLRQARWRLL</sequence>
<keyword evidence="3" id="KW-0326">Glycosidase</keyword>
<dbReference type="Proteomes" id="UP000215086">
    <property type="component" value="Chromosome"/>
</dbReference>